<dbReference type="InterPro" id="IPR000863">
    <property type="entry name" value="Sulfotransferase_dom"/>
</dbReference>
<dbReference type="PANTHER" id="PTHR43372">
    <property type="entry name" value="FATTY-ACID AMIDE HYDROLASE"/>
    <property type="match status" value="1"/>
</dbReference>
<dbReference type="Pfam" id="PF00685">
    <property type="entry name" value="Sulfotransfer_1"/>
    <property type="match status" value="1"/>
</dbReference>
<dbReference type="AlphaFoldDB" id="A0AAV7KD75"/>
<feature type="transmembrane region" description="Helical" evidence="2">
    <location>
        <begin position="556"/>
        <end position="577"/>
    </location>
</feature>
<dbReference type="GO" id="GO:0016787">
    <property type="term" value="F:hydrolase activity"/>
    <property type="evidence" value="ECO:0007669"/>
    <property type="project" value="UniProtKB-KW"/>
</dbReference>
<name>A0AAV7KD75_9METZ</name>
<proteinExistence type="inferred from homology"/>
<dbReference type="SUPFAM" id="SSF52540">
    <property type="entry name" value="P-loop containing nucleoside triphosphate hydrolases"/>
    <property type="match status" value="1"/>
</dbReference>
<dbReference type="GO" id="GO:0012505">
    <property type="term" value="C:endomembrane system"/>
    <property type="evidence" value="ECO:0007669"/>
    <property type="project" value="TreeGrafter"/>
</dbReference>
<sequence length="876" mass="99050">MAHTKSSNTNFRAMKRIGYLLNFIYSLGYIVRFFHQLFYILKCQLNKLRGLETVTKIVWSDNEILNCSAVRLSRMIRSRSVTSELVVQTFIDRINEVNPVINAVVCDNFVQALKRAREIDAYLDGPTESFPSDLSPENAPLVGVPCSIKMSIFVTDMVNDVGVWCRRGRVASRDADVVVRLRKAGAIPLAVTNTSEFCFFWDSCNKVHGATNNPYNTQHTSGGSSSGEGALVAAQGSPFGIGTDGGGSIRMPAYFTGVYGHKCSPDMVSNDGQFPHIEDTRISITTGPLCRYPEDIGPVMRVISYSPFPEWSEIDASKLKIYYLLEPNISLSSSIDPVITERTRSLIDTLTTKCSMHVEPYDNKLFQWSLPIWTGTNLMHGDPSIDKQLLINDPTSKRINFGWELLKSFVCAANFNMFTNILALSQRRTKFNSNAGFNHKMYNVGQKLKQQLEDLLGDNGVLLFPSHPTTAPRHNMPQVMPTNFSFTAVFNAILMPVTQIPLGLSPDGLPLGVQLVAKQGNDHLTIALAEYISEVTKVGCTLPTVKMKKFSKKHKIRILLLSSLIIIVLILIGLSIAHEYPKQTAHFKRLVYLLYSKVIGDIAKRPITTNLSASDRLIFESCAPFYKEDHKVVKRVCPRNMRFRPANKANDVTALISFPGSGNTWMRQIMEEATGIYTGAIYCDEDLKRAGFLGEYLTSNAVIAIKTHLTDNRLINGKSGKSFDSVIFLTRNPYDAIIAEANREWTEDHTKVAQIEKFKDLKNWSEFVSKMSKIWEMTVRTWLQEDKPLLIVRYEDLKSDLLNQLKRILTFLKVPYTEDQLHCVLKANLDTFKRKNGSENEEKYKKYYYTDELVQYVNSTIENVRPILNKFSIFYL</sequence>
<evidence type="ECO:0000256" key="1">
    <source>
        <dbReference type="ARBA" id="ARBA00009199"/>
    </source>
</evidence>
<feature type="transmembrane region" description="Helical" evidence="2">
    <location>
        <begin position="20"/>
        <end position="41"/>
    </location>
</feature>
<evidence type="ECO:0000313" key="6">
    <source>
        <dbReference type="Proteomes" id="UP001165289"/>
    </source>
</evidence>
<dbReference type="SUPFAM" id="SSF75304">
    <property type="entry name" value="Amidase signature (AS) enzymes"/>
    <property type="match status" value="1"/>
</dbReference>
<dbReference type="PROSITE" id="PS00571">
    <property type="entry name" value="AMIDASES"/>
    <property type="match status" value="1"/>
</dbReference>
<dbReference type="EMBL" id="JAKMXF010000066">
    <property type="protein sequence ID" value="KAI6659127.1"/>
    <property type="molecule type" value="Genomic_DNA"/>
</dbReference>
<dbReference type="InterPro" id="IPR052739">
    <property type="entry name" value="FAAH2"/>
</dbReference>
<keyword evidence="2" id="KW-0812">Transmembrane</keyword>
<accession>A0AAV7KD75</accession>
<keyword evidence="2" id="KW-0472">Membrane</keyword>
<feature type="domain" description="Sulfotransferase" evidence="3">
    <location>
        <begin position="655"/>
        <end position="845"/>
    </location>
</feature>
<evidence type="ECO:0000259" key="4">
    <source>
        <dbReference type="Pfam" id="PF01425"/>
    </source>
</evidence>
<organism evidence="5 6">
    <name type="scientific">Oopsacas minuta</name>
    <dbReference type="NCBI Taxonomy" id="111878"/>
    <lineage>
        <taxon>Eukaryota</taxon>
        <taxon>Metazoa</taxon>
        <taxon>Porifera</taxon>
        <taxon>Hexactinellida</taxon>
        <taxon>Hexasterophora</taxon>
        <taxon>Lyssacinosida</taxon>
        <taxon>Leucopsacidae</taxon>
        <taxon>Oopsacas</taxon>
    </lineage>
</organism>
<dbReference type="InterPro" id="IPR027417">
    <property type="entry name" value="P-loop_NTPase"/>
</dbReference>
<keyword evidence="2" id="KW-1133">Transmembrane helix</keyword>
<comment type="similarity">
    <text evidence="1">Belongs to the amidase family.</text>
</comment>
<comment type="caution">
    <text evidence="5">The sequence shown here is derived from an EMBL/GenBank/DDBJ whole genome shotgun (WGS) entry which is preliminary data.</text>
</comment>
<dbReference type="Gene3D" id="3.40.50.300">
    <property type="entry name" value="P-loop containing nucleotide triphosphate hydrolases"/>
    <property type="match status" value="1"/>
</dbReference>
<gene>
    <name evidence="5" type="ORF">LOD99_14803</name>
</gene>
<feature type="domain" description="Amidase" evidence="4">
    <location>
        <begin position="86"/>
        <end position="525"/>
    </location>
</feature>
<dbReference type="Proteomes" id="UP001165289">
    <property type="component" value="Unassembled WGS sequence"/>
</dbReference>
<dbReference type="InterPro" id="IPR020556">
    <property type="entry name" value="Amidase_CS"/>
</dbReference>
<dbReference type="GO" id="GO:0008146">
    <property type="term" value="F:sulfotransferase activity"/>
    <property type="evidence" value="ECO:0007669"/>
    <property type="project" value="InterPro"/>
</dbReference>
<dbReference type="InterPro" id="IPR036928">
    <property type="entry name" value="AS_sf"/>
</dbReference>
<dbReference type="PANTHER" id="PTHR43372:SF4">
    <property type="entry name" value="FATTY-ACID AMIDE HYDROLASE 2"/>
    <property type="match status" value="1"/>
</dbReference>
<protein>
    <submittedName>
        <fullName evidence="5">Fatty-acid amide hydrolase 2</fullName>
    </submittedName>
</protein>
<dbReference type="InterPro" id="IPR023631">
    <property type="entry name" value="Amidase_dom"/>
</dbReference>
<evidence type="ECO:0000256" key="2">
    <source>
        <dbReference type="SAM" id="Phobius"/>
    </source>
</evidence>
<reference evidence="5 6" key="1">
    <citation type="journal article" date="2023" name="BMC Biol.">
        <title>The compact genome of the sponge Oopsacas minuta (Hexactinellida) is lacking key metazoan core genes.</title>
        <authorList>
            <person name="Santini S."/>
            <person name="Schenkelaars Q."/>
            <person name="Jourda C."/>
            <person name="Duchesne M."/>
            <person name="Belahbib H."/>
            <person name="Rocher C."/>
            <person name="Selva M."/>
            <person name="Riesgo A."/>
            <person name="Vervoort M."/>
            <person name="Leys S.P."/>
            <person name="Kodjabachian L."/>
            <person name="Le Bivic A."/>
            <person name="Borchiellini C."/>
            <person name="Claverie J.M."/>
            <person name="Renard E."/>
        </authorList>
    </citation>
    <scope>NUCLEOTIDE SEQUENCE [LARGE SCALE GENOMIC DNA]</scope>
    <source>
        <strain evidence="5">SPO-2</strain>
    </source>
</reference>
<keyword evidence="5" id="KW-0378">Hydrolase</keyword>
<evidence type="ECO:0000313" key="5">
    <source>
        <dbReference type="EMBL" id="KAI6659127.1"/>
    </source>
</evidence>
<dbReference type="Pfam" id="PF01425">
    <property type="entry name" value="Amidase"/>
    <property type="match status" value="1"/>
</dbReference>
<evidence type="ECO:0000259" key="3">
    <source>
        <dbReference type="Pfam" id="PF00685"/>
    </source>
</evidence>
<dbReference type="Gene3D" id="3.90.1300.10">
    <property type="entry name" value="Amidase signature (AS) domain"/>
    <property type="match status" value="1"/>
</dbReference>
<keyword evidence="6" id="KW-1185">Reference proteome</keyword>